<evidence type="ECO:0000256" key="3">
    <source>
        <dbReference type="ARBA" id="ARBA00022692"/>
    </source>
</evidence>
<keyword evidence="5" id="KW-0653">Protein transport</keyword>
<evidence type="ECO:0000256" key="9">
    <source>
        <dbReference type="SAM" id="Phobius"/>
    </source>
</evidence>
<keyword evidence="3 9" id="KW-0812">Transmembrane</keyword>
<evidence type="ECO:0000313" key="10">
    <source>
        <dbReference type="EMBL" id="QFG35832.1"/>
    </source>
</evidence>
<evidence type="ECO:0000256" key="2">
    <source>
        <dbReference type="ARBA" id="ARBA00022448"/>
    </source>
</evidence>
<evidence type="ECO:0000256" key="6">
    <source>
        <dbReference type="ARBA" id="ARBA00022989"/>
    </source>
</evidence>
<dbReference type="PANTHER" id="PTHR43386">
    <property type="entry name" value="OLIGOPEPTIDE TRANSPORT SYSTEM PERMEASE PROTEIN APPC"/>
    <property type="match status" value="1"/>
</dbReference>
<proteinExistence type="predicted"/>
<keyword evidence="6 9" id="KW-1133">Transmembrane helix</keyword>
<gene>
    <name evidence="10" type="ORF">ESD82_06685</name>
</gene>
<feature type="compositionally biased region" description="Low complexity" evidence="8">
    <location>
        <begin position="152"/>
        <end position="164"/>
    </location>
</feature>
<dbReference type="KEGG" id="ppan:ESD82_06685"/>
<evidence type="ECO:0000256" key="5">
    <source>
        <dbReference type="ARBA" id="ARBA00022927"/>
    </source>
</evidence>
<keyword evidence="4" id="KW-0571">Peptide transport</keyword>
<organism evidence="10 11">
    <name type="scientific">Paracoccus pantotrophus</name>
    <name type="common">Thiosphaera pantotropha</name>
    <dbReference type="NCBI Taxonomy" id="82367"/>
    <lineage>
        <taxon>Bacteria</taxon>
        <taxon>Pseudomonadati</taxon>
        <taxon>Pseudomonadota</taxon>
        <taxon>Alphaproteobacteria</taxon>
        <taxon>Rhodobacterales</taxon>
        <taxon>Paracoccaceae</taxon>
        <taxon>Paracoccus</taxon>
    </lineage>
</organism>
<comment type="subcellular location">
    <subcellularLocation>
        <location evidence="1">Cell membrane</location>
        <topology evidence="1">Multi-pass membrane protein</topology>
    </subcellularLocation>
</comment>
<dbReference type="AlphaFoldDB" id="A0AAE6TT12"/>
<dbReference type="GO" id="GO:0005886">
    <property type="term" value="C:plasma membrane"/>
    <property type="evidence" value="ECO:0007669"/>
    <property type="project" value="UniProtKB-SubCell"/>
</dbReference>
<reference evidence="10 11" key="1">
    <citation type="submission" date="2019-01" db="EMBL/GenBank/DDBJ databases">
        <title>Complete Genome Sequence and Annotation of the Paracoccus pantotrophus type strain DSM 2944.</title>
        <authorList>
            <person name="Bockwoldt J.A."/>
            <person name="Zimmermann M."/>
            <person name="Tiso T."/>
            <person name="Blank L.M."/>
        </authorList>
    </citation>
    <scope>NUCLEOTIDE SEQUENCE [LARGE SCALE GENOMIC DNA]</scope>
    <source>
        <strain evidence="10 11">DSM 2944</strain>
    </source>
</reference>
<dbReference type="PANTHER" id="PTHR43386:SF1">
    <property type="entry name" value="D,D-DIPEPTIDE TRANSPORT SYSTEM PERMEASE PROTEIN DDPC-RELATED"/>
    <property type="match status" value="1"/>
</dbReference>
<keyword evidence="7 9" id="KW-0472">Membrane</keyword>
<dbReference type="Gene3D" id="1.10.3720.10">
    <property type="entry name" value="MetI-like"/>
    <property type="match status" value="1"/>
</dbReference>
<protein>
    <recommendedName>
        <fullName evidence="12">Binding-protein-dependent transport system inner membrane component</fullName>
    </recommendedName>
</protein>
<accession>A0AAE6TT12</accession>
<evidence type="ECO:0000313" key="11">
    <source>
        <dbReference type="Proteomes" id="UP000326453"/>
    </source>
</evidence>
<dbReference type="GeneID" id="80457839"/>
<keyword evidence="2" id="KW-0813">Transport</keyword>
<evidence type="ECO:0000256" key="7">
    <source>
        <dbReference type="ARBA" id="ARBA00023136"/>
    </source>
</evidence>
<evidence type="ECO:0008006" key="12">
    <source>
        <dbReference type="Google" id="ProtNLM"/>
    </source>
</evidence>
<dbReference type="GO" id="GO:0015031">
    <property type="term" value="P:protein transport"/>
    <property type="evidence" value="ECO:0007669"/>
    <property type="project" value="UniProtKB-KW"/>
</dbReference>
<feature type="region of interest" description="Disordered" evidence="8">
    <location>
        <begin position="143"/>
        <end position="164"/>
    </location>
</feature>
<evidence type="ECO:0000256" key="8">
    <source>
        <dbReference type="SAM" id="MobiDB-lite"/>
    </source>
</evidence>
<dbReference type="GO" id="GO:0015833">
    <property type="term" value="P:peptide transport"/>
    <property type="evidence" value="ECO:0007669"/>
    <property type="project" value="UniProtKB-KW"/>
</dbReference>
<sequence length="202" mass="21214">MGADALGRPLLARIIVATRNTMTVAAGAVLFSADIGSAFGLVAGHAGPRVSQVIMRLADMIMSFPSLLIAVIVLCIPGPSVLNRIIVLADHPHSGLSAHHPRRGAGGQAEHVRFGRPRHGRILGADHLSPYPAGGARFRRLRHGHAARQGRRAGSGASGVRGPRQPCTQALLAAGLDPDPEMQARRREARRLLAACWASGLA</sequence>
<evidence type="ECO:0000256" key="4">
    <source>
        <dbReference type="ARBA" id="ARBA00022856"/>
    </source>
</evidence>
<dbReference type="InterPro" id="IPR035906">
    <property type="entry name" value="MetI-like_sf"/>
</dbReference>
<dbReference type="InterPro" id="IPR050366">
    <property type="entry name" value="BP-dependent_transpt_permease"/>
</dbReference>
<evidence type="ECO:0000256" key="1">
    <source>
        <dbReference type="ARBA" id="ARBA00004651"/>
    </source>
</evidence>
<name>A0AAE6TT12_PARPN</name>
<dbReference type="RefSeq" id="WP_147428713.1">
    <property type="nucleotide sequence ID" value="NZ_CP044423.1"/>
</dbReference>
<feature type="transmembrane region" description="Helical" evidence="9">
    <location>
        <begin position="54"/>
        <end position="76"/>
    </location>
</feature>
<dbReference type="SUPFAM" id="SSF161098">
    <property type="entry name" value="MetI-like"/>
    <property type="match status" value="1"/>
</dbReference>
<feature type="transmembrane region" description="Helical" evidence="9">
    <location>
        <begin position="21"/>
        <end position="42"/>
    </location>
</feature>
<dbReference type="EMBL" id="CP044423">
    <property type="protein sequence ID" value="QFG35832.1"/>
    <property type="molecule type" value="Genomic_DNA"/>
</dbReference>
<dbReference type="Proteomes" id="UP000326453">
    <property type="component" value="Chromosome 2"/>
</dbReference>